<feature type="transmembrane region" description="Helical" evidence="1">
    <location>
        <begin position="377"/>
        <end position="396"/>
    </location>
</feature>
<evidence type="ECO:0000313" key="3">
    <source>
        <dbReference type="Proteomes" id="UP000034508"/>
    </source>
</evidence>
<feature type="transmembrane region" description="Helical" evidence="1">
    <location>
        <begin position="217"/>
        <end position="237"/>
    </location>
</feature>
<sequence>MAKKLKIWALLILLIIPAFISLIRPGFFWMQDDLQAFRIQQLDKCISDLQIPCRWVPDAGYQYGYPQFNFYPPGVYYLGELFHLIGFQFIDAVKILFVLGFVLAALTMFIFLRSLFGPVPAFVGALIYTYSPYKAVDVYVRGALSEFWSFVFFPLIFWAIYSLIKYGGKKYLAWMGLSIGLLLTTHALMSMIFLPLAALWGLLWVVLEKKWGVVLKLIFGGLLGLGIGAFFILPAMIEKPFSHSESMLGGYFDWRQHFVDINQLFISNHWGYGSSYLGPGDDLSLSTGHILWIGALLTTVLSLIWYKKYPKISTAVFVLNTLALLVLFMTHQKSSFLWEKITILAWLQFPWRILADSIFLLTIVSSAGLFIIRQAKIFWPVALAVIIGVFVLYSSFFKPYEWFNISDNEKFSGVLWEKELTISIFDYLPIFAKLPPTSKAPDFPEIMDGKASFLSYQKRSNWQKGEVEVFEMADIRLPLFDFPGMKVWSNGKEVIHSHNDCRKQEFCLGLISFKLAPGKHIIKAELTNTPIRTLANSLTVVSMFAIALLFIKSKYEKSDY</sequence>
<gene>
    <name evidence="2" type="ORF">US31_C0004G0056</name>
</gene>
<comment type="caution">
    <text evidence="2">The sequence shown here is derived from an EMBL/GenBank/DDBJ whole genome shotgun (WGS) entry which is preliminary data.</text>
</comment>
<feature type="transmembrane region" description="Helical" evidence="1">
    <location>
        <begin position="143"/>
        <end position="164"/>
    </location>
</feature>
<dbReference type="AlphaFoldDB" id="A0A0G0I2I4"/>
<reference evidence="2 3" key="1">
    <citation type="journal article" date="2015" name="Nature">
        <title>rRNA introns, odd ribosomes, and small enigmatic genomes across a large radiation of phyla.</title>
        <authorList>
            <person name="Brown C.T."/>
            <person name="Hug L.A."/>
            <person name="Thomas B.C."/>
            <person name="Sharon I."/>
            <person name="Castelle C.J."/>
            <person name="Singh A."/>
            <person name="Wilkins M.J."/>
            <person name="Williams K.H."/>
            <person name="Banfield J.F."/>
        </authorList>
    </citation>
    <scope>NUCLEOTIDE SEQUENCE [LARGE SCALE GENOMIC DNA]</scope>
</reference>
<protein>
    <recommendedName>
        <fullName evidence="4">Membrane protein 6-pyruvoyl-tetrahydropterin synthase-related domain-containing protein</fullName>
    </recommendedName>
</protein>
<feature type="transmembrane region" description="Helical" evidence="1">
    <location>
        <begin position="533"/>
        <end position="551"/>
    </location>
</feature>
<dbReference type="EMBL" id="LBSM01000004">
    <property type="protein sequence ID" value="KKQ18494.1"/>
    <property type="molecule type" value="Genomic_DNA"/>
</dbReference>
<keyword evidence="1" id="KW-1133">Transmembrane helix</keyword>
<feature type="transmembrane region" description="Helical" evidence="1">
    <location>
        <begin position="7"/>
        <end position="27"/>
    </location>
</feature>
<feature type="transmembrane region" description="Helical" evidence="1">
    <location>
        <begin position="289"/>
        <end position="306"/>
    </location>
</feature>
<keyword evidence="1" id="KW-0472">Membrane</keyword>
<proteinExistence type="predicted"/>
<feature type="transmembrane region" description="Helical" evidence="1">
    <location>
        <begin position="171"/>
        <end position="197"/>
    </location>
</feature>
<evidence type="ECO:0008006" key="4">
    <source>
        <dbReference type="Google" id="ProtNLM"/>
    </source>
</evidence>
<organism evidence="2 3">
    <name type="scientific">Berkelbacteria bacterium GW2011_GWA1_36_9</name>
    <dbReference type="NCBI Taxonomy" id="1618331"/>
    <lineage>
        <taxon>Bacteria</taxon>
        <taxon>Candidatus Berkelbacteria</taxon>
    </lineage>
</organism>
<feature type="transmembrane region" description="Helical" evidence="1">
    <location>
        <begin position="312"/>
        <end position="330"/>
    </location>
</feature>
<dbReference type="Proteomes" id="UP000034508">
    <property type="component" value="Unassembled WGS sequence"/>
</dbReference>
<name>A0A0G0I2I4_9BACT</name>
<evidence type="ECO:0000313" key="2">
    <source>
        <dbReference type="EMBL" id="KKQ18494.1"/>
    </source>
</evidence>
<keyword evidence="1" id="KW-0812">Transmembrane</keyword>
<accession>A0A0G0I2I4</accession>
<feature type="transmembrane region" description="Helical" evidence="1">
    <location>
        <begin position="351"/>
        <end position="371"/>
    </location>
</feature>
<evidence type="ECO:0000256" key="1">
    <source>
        <dbReference type="SAM" id="Phobius"/>
    </source>
</evidence>